<dbReference type="InterPro" id="IPR023828">
    <property type="entry name" value="Peptidase_S8_Ser-AS"/>
</dbReference>
<dbReference type="Gene3D" id="3.40.50.200">
    <property type="entry name" value="Peptidase S8/S53 domain"/>
    <property type="match status" value="1"/>
</dbReference>
<dbReference type="PROSITE" id="PS51892">
    <property type="entry name" value="SUBTILASE"/>
    <property type="match status" value="1"/>
</dbReference>
<evidence type="ECO:0000256" key="2">
    <source>
        <dbReference type="ARBA" id="ARBA00022670"/>
    </source>
</evidence>
<feature type="active site" description="Charge relay system" evidence="5 6">
    <location>
        <position position="207"/>
    </location>
</feature>
<organism evidence="10 11">
    <name type="scientific">Catenuloplanes indicus</name>
    <dbReference type="NCBI Taxonomy" id="137267"/>
    <lineage>
        <taxon>Bacteria</taxon>
        <taxon>Bacillati</taxon>
        <taxon>Actinomycetota</taxon>
        <taxon>Actinomycetes</taxon>
        <taxon>Micromonosporales</taxon>
        <taxon>Micromonosporaceae</taxon>
        <taxon>Catenuloplanes</taxon>
    </lineage>
</organism>
<dbReference type="PRINTS" id="PR00723">
    <property type="entry name" value="SUBTILISIN"/>
</dbReference>
<dbReference type="GO" id="GO:0004252">
    <property type="term" value="F:serine-type endopeptidase activity"/>
    <property type="evidence" value="ECO:0007669"/>
    <property type="project" value="UniProtKB-UniRule"/>
</dbReference>
<keyword evidence="4 6" id="KW-0720">Serine protease</keyword>
<evidence type="ECO:0000256" key="7">
    <source>
        <dbReference type="RuleBase" id="RU003355"/>
    </source>
</evidence>
<dbReference type="Pfam" id="PF00082">
    <property type="entry name" value="Peptidase_S8"/>
    <property type="match status" value="1"/>
</dbReference>
<keyword evidence="8" id="KW-0732">Signal</keyword>
<evidence type="ECO:0000259" key="9">
    <source>
        <dbReference type="Pfam" id="PF00082"/>
    </source>
</evidence>
<evidence type="ECO:0000313" key="11">
    <source>
        <dbReference type="Proteomes" id="UP001240236"/>
    </source>
</evidence>
<feature type="signal peptide" evidence="8">
    <location>
        <begin position="1"/>
        <end position="24"/>
    </location>
</feature>
<feature type="domain" description="Peptidase S8/S53" evidence="9">
    <location>
        <begin position="198"/>
        <end position="461"/>
    </location>
</feature>
<proteinExistence type="inferred from homology"/>
<keyword evidence="2 6" id="KW-0645">Protease</keyword>
<dbReference type="PANTHER" id="PTHR43399:SF4">
    <property type="entry name" value="CELL WALL-ASSOCIATED PROTEASE"/>
    <property type="match status" value="1"/>
</dbReference>
<dbReference type="AlphaFoldDB" id="A0AAE3VY28"/>
<keyword evidence="3 6" id="KW-0378">Hydrolase</keyword>
<sequence length="1074" mass="111076">MRRVIAALSVSAAFVAVLPSTATAAPAAVPVRATAGQAAPAVTLITGDRVTVHRGDRLELTRGAGREHIRFATRTVDGRTSVIPSDAVPLLGAGRLDPRLFDITTLIEFGYDDRRADLPLIVEGASPAGARAARALPGGMSAVRADRAGQTWKSLTAGDQGARRGGGKIWLDGLRRPSLDVSVPQIGAPAAWQAGLDGTGTTVAVLDTGVDETHPDLSGQVAAAQNFIEDEDDRDLVGHGTHVASTIAGTGAASGGRYKGVAPGAKLLDGKVCMTFGCPESSILAGMQWAAEQGADVVNMSLGGTDTTAVDPLEQAVQTLTEEYGTLFVIAAGNAGGDRTVGSPASADSALAVGAVDKTDALADFSSRGPRTGDSAIKPEITAPGVDIIAAKSADGSIGGPAPVAGYTSLSGTSMATPHVAGAAAILAGQHPDWTAELLKSTLIGSAEPNPEIAVTAQGAGRVDVARAITQTVTASPAALSFGLQLWPHADDEVRTETLVYRNGGTAAITLNLAVTPVGGAIPDGLVTLSATTVTVPAGGTAPVTVTVDTAREMPDGFHGGEITATAGDVVVQTPFGVDREVESYDVDLSVLDRTGAAATSGVLIFIAADGRSGVEVGLPATDARLPKGTYSVISLLFEETGATTMATHARFTVDGAETLTIDARQAKPISIRVPERQAAETGVELVVAGPAYGFGLGADTFANNYTLDLGPDERVEGFNSHIAASFARKDANGTFVDSPYSYSLFYLTEGGFFTGYDRTVRQRELATVRASHGKQAATADVGAKGAYPLHPSTFGGLFVLTPYSTLPFDRTEYYNADSGVAWIPVFAESTAGGETPTFQEYGTQTMYKPGRTVREQWNRAVFGPAFPDSGFTFAGRFQDILFAGPALFGDGAGREGYTLAGLGDVSLELYRNGQLIGEVADTYGEFQVPPEKAVYRLDATASRGTPHRLSTSVVASWTFTSENTAGDVIVPLPLSAVVFTPPVDATSVAPKGRTVSVPVTVDAQEGSAAARNRSLTVEASFDDGVTWQRVQVRDGAAQLRHPNRAGFVSLRATAVDRAGNAVTETIIRAYEIR</sequence>
<dbReference type="InterPro" id="IPR000209">
    <property type="entry name" value="Peptidase_S8/S53_dom"/>
</dbReference>
<dbReference type="EMBL" id="JAUSUZ010000001">
    <property type="protein sequence ID" value="MDQ0365874.1"/>
    <property type="molecule type" value="Genomic_DNA"/>
</dbReference>
<dbReference type="PROSITE" id="PS00137">
    <property type="entry name" value="SUBTILASE_HIS"/>
    <property type="match status" value="1"/>
</dbReference>
<protein>
    <submittedName>
        <fullName evidence="10">Subtilisin family serine protease</fullName>
    </submittedName>
</protein>
<dbReference type="InterPro" id="IPR022398">
    <property type="entry name" value="Peptidase_S8_His-AS"/>
</dbReference>
<name>A0AAE3VY28_9ACTN</name>
<dbReference type="Proteomes" id="UP001240236">
    <property type="component" value="Unassembled WGS sequence"/>
</dbReference>
<evidence type="ECO:0000256" key="4">
    <source>
        <dbReference type="ARBA" id="ARBA00022825"/>
    </source>
</evidence>
<dbReference type="InterPro" id="IPR051048">
    <property type="entry name" value="Peptidase_S8/S53_subtilisin"/>
</dbReference>
<keyword evidence="11" id="KW-1185">Reference proteome</keyword>
<dbReference type="PANTHER" id="PTHR43399">
    <property type="entry name" value="SUBTILISIN-RELATED"/>
    <property type="match status" value="1"/>
</dbReference>
<gene>
    <name evidence="10" type="ORF">J2S42_002543</name>
</gene>
<feature type="chain" id="PRO_5042268239" evidence="8">
    <location>
        <begin position="25"/>
        <end position="1074"/>
    </location>
</feature>
<dbReference type="PROSITE" id="PS00136">
    <property type="entry name" value="SUBTILASE_ASP"/>
    <property type="match status" value="1"/>
</dbReference>
<comment type="caution">
    <text evidence="10">The sequence shown here is derived from an EMBL/GenBank/DDBJ whole genome shotgun (WGS) entry which is preliminary data.</text>
</comment>
<dbReference type="InterPro" id="IPR023827">
    <property type="entry name" value="Peptidase_S8_Asp-AS"/>
</dbReference>
<accession>A0AAE3VY28</accession>
<dbReference type="PROSITE" id="PS00138">
    <property type="entry name" value="SUBTILASE_SER"/>
    <property type="match status" value="1"/>
</dbReference>
<evidence type="ECO:0000313" key="10">
    <source>
        <dbReference type="EMBL" id="MDQ0365874.1"/>
    </source>
</evidence>
<evidence type="ECO:0000256" key="5">
    <source>
        <dbReference type="PIRSR" id="PIRSR615500-1"/>
    </source>
</evidence>
<feature type="active site" description="Charge relay system" evidence="5 6">
    <location>
        <position position="239"/>
    </location>
</feature>
<evidence type="ECO:0000256" key="8">
    <source>
        <dbReference type="SAM" id="SignalP"/>
    </source>
</evidence>
<comment type="similarity">
    <text evidence="1 6 7">Belongs to the peptidase S8 family.</text>
</comment>
<evidence type="ECO:0000256" key="3">
    <source>
        <dbReference type="ARBA" id="ARBA00022801"/>
    </source>
</evidence>
<dbReference type="InterPro" id="IPR036852">
    <property type="entry name" value="Peptidase_S8/S53_dom_sf"/>
</dbReference>
<evidence type="ECO:0000256" key="1">
    <source>
        <dbReference type="ARBA" id="ARBA00011073"/>
    </source>
</evidence>
<evidence type="ECO:0000256" key="6">
    <source>
        <dbReference type="PROSITE-ProRule" id="PRU01240"/>
    </source>
</evidence>
<dbReference type="GO" id="GO:0006508">
    <property type="term" value="P:proteolysis"/>
    <property type="evidence" value="ECO:0007669"/>
    <property type="project" value="UniProtKB-KW"/>
</dbReference>
<dbReference type="SUPFAM" id="SSF52743">
    <property type="entry name" value="Subtilisin-like"/>
    <property type="match status" value="1"/>
</dbReference>
<dbReference type="RefSeq" id="WP_307238781.1">
    <property type="nucleotide sequence ID" value="NZ_JAUSUZ010000001.1"/>
</dbReference>
<feature type="active site" description="Charge relay system" evidence="5 6">
    <location>
        <position position="414"/>
    </location>
</feature>
<dbReference type="InterPro" id="IPR015500">
    <property type="entry name" value="Peptidase_S8_subtilisin-rel"/>
</dbReference>
<reference evidence="10 11" key="1">
    <citation type="submission" date="2023-07" db="EMBL/GenBank/DDBJ databases">
        <title>Sequencing the genomes of 1000 actinobacteria strains.</title>
        <authorList>
            <person name="Klenk H.-P."/>
        </authorList>
    </citation>
    <scope>NUCLEOTIDE SEQUENCE [LARGE SCALE GENOMIC DNA]</scope>
    <source>
        <strain evidence="10 11">DSM 44709</strain>
    </source>
</reference>